<dbReference type="PANTHER" id="PTHR46796:SF2">
    <property type="entry name" value="TRANSCRIPTIONAL REGULATORY PROTEIN"/>
    <property type="match status" value="1"/>
</dbReference>
<gene>
    <name evidence="5" type="ORF">GCM10010170_046610</name>
</gene>
<proteinExistence type="predicted"/>
<evidence type="ECO:0000313" key="5">
    <source>
        <dbReference type="EMBL" id="GAA2354495.1"/>
    </source>
</evidence>
<keyword evidence="2" id="KW-0238">DNA-binding</keyword>
<dbReference type="Pfam" id="PF12833">
    <property type="entry name" value="HTH_18"/>
    <property type="match status" value="1"/>
</dbReference>
<dbReference type="Pfam" id="PF02311">
    <property type="entry name" value="AraC_binding"/>
    <property type="match status" value="1"/>
</dbReference>
<dbReference type="SUPFAM" id="SSF46689">
    <property type="entry name" value="Homeodomain-like"/>
    <property type="match status" value="2"/>
</dbReference>
<keyword evidence="3" id="KW-0804">Transcription</keyword>
<dbReference type="Proteomes" id="UP001501444">
    <property type="component" value="Unassembled WGS sequence"/>
</dbReference>
<organism evidence="5 6">
    <name type="scientific">Dactylosporangium salmoneum</name>
    <dbReference type="NCBI Taxonomy" id="53361"/>
    <lineage>
        <taxon>Bacteria</taxon>
        <taxon>Bacillati</taxon>
        <taxon>Actinomycetota</taxon>
        <taxon>Actinomycetes</taxon>
        <taxon>Micromonosporales</taxon>
        <taxon>Micromonosporaceae</taxon>
        <taxon>Dactylosporangium</taxon>
    </lineage>
</organism>
<dbReference type="InterPro" id="IPR018060">
    <property type="entry name" value="HTH_AraC"/>
</dbReference>
<evidence type="ECO:0000256" key="1">
    <source>
        <dbReference type="ARBA" id="ARBA00023015"/>
    </source>
</evidence>
<dbReference type="SMART" id="SM00342">
    <property type="entry name" value="HTH_ARAC"/>
    <property type="match status" value="1"/>
</dbReference>
<feature type="domain" description="HTH araC/xylS-type" evidence="4">
    <location>
        <begin position="175"/>
        <end position="272"/>
    </location>
</feature>
<evidence type="ECO:0000256" key="3">
    <source>
        <dbReference type="ARBA" id="ARBA00023163"/>
    </source>
</evidence>
<dbReference type="SUPFAM" id="SSF51215">
    <property type="entry name" value="Regulatory protein AraC"/>
    <property type="match status" value="1"/>
</dbReference>
<dbReference type="RefSeq" id="WP_344614568.1">
    <property type="nucleotide sequence ID" value="NZ_BAAARV010000033.1"/>
</dbReference>
<dbReference type="PROSITE" id="PS01124">
    <property type="entry name" value="HTH_ARAC_FAMILY_2"/>
    <property type="match status" value="1"/>
</dbReference>
<reference evidence="6" key="1">
    <citation type="journal article" date="2019" name="Int. J. Syst. Evol. Microbiol.">
        <title>The Global Catalogue of Microorganisms (GCM) 10K type strain sequencing project: providing services to taxonomists for standard genome sequencing and annotation.</title>
        <authorList>
            <consortium name="The Broad Institute Genomics Platform"/>
            <consortium name="The Broad Institute Genome Sequencing Center for Infectious Disease"/>
            <person name="Wu L."/>
            <person name="Ma J."/>
        </authorList>
    </citation>
    <scope>NUCLEOTIDE SEQUENCE [LARGE SCALE GENOMIC DNA]</scope>
    <source>
        <strain evidence="6">JCM 3272</strain>
    </source>
</reference>
<evidence type="ECO:0000259" key="4">
    <source>
        <dbReference type="PROSITE" id="PS01124"/>
    </source>
</evidence>
<dbReference type="EMBL" id="BAAARV010000033">
    <property type="protein sequence ID" value="GAA2354495.1"/>
    <property type="molecule type" value="Genomic_DNA"/>
</dbReference>
<keyword evidence="6" id="KW-1185">Reference proteome</keyword>
<evidence type="ECO:0000313" key="6">
    <source>
        <dbReference type="Proteomes" id="UP001501444"/>
    </source>
</evidence>
<dbReference type="Gene3D" id="1.10.10.60">
    <property type="entry name" value="Homeodomain-like"/>
    <property type="match status" value="2"/>
</dbReference>
<comment type="caution">
    <text evidence="5">The sequence shown here is derived from an EMBL/GenBank/DDBJ whole genome shotgun (WGS) entry which is preliminary data.</text>
</comment>
<dbReference type="InterPro" id="IPR050204">
    <property type="entry name" value="AraC_XylS_family_regulators"/>
</dbReference>
<dbReference type="InterPro" id="IPR009057">
    <property type="entry name" value="Homeodomain-like_sf"/>
</dbReference>
<dbReference type="InterPro" id="IPR037923">
    <property type="entry name" value="HTH-like"/>
</dbReference>
<evidence type="ECO:0000256" key="2">
    <source>
        <dbReference type="ARBA" id="ARBA00023125"/>
    </source>
</evidence>
<name>A0ABP5TNA8_9ACTN</name>
<protein>
    <submittedName>
        <fullName evidence="5">AraC family transcriptional regulator</fullName>
    </submittedName>
</protein>
<keyword evidence="1" id="KW-0805">Transcription regulation</keyword>
<dbReference type="PANTHER" id="PTHR46796">
    <property type="entry name" value="HTH-TYPE TRANSCRIPTIONAL ACTIVATOR RHAS-RELATED"/>
    <property type="match status" value="1"/>
</dbReference>
<sequence>MGESAQWSRFDDGRHALDLLTASYRRHQFTRHSHVTYAIGVVTRGEEQFHYRGELRRSGVGSLAVLEPDEPHDGMAAHPEGWAYRVLYPTAEMLFDGLGDARRHAVGFRDPIITDPRSVHLVRAAHEELTAARDPLAAHSRLVWAFEAVIQRHGSLRPADPGMRASDPAAARKVAEIRDRLLADLRCPPSLRELAAGVELSPFHMLRVFRAATGFPPHAWLVLERVCHARALLAAGRTPAEVSAATGFADQAHLTRWFKRVTGVTPAAFRNSVQDATRPPAVESGA</sequence>
<dbReference type="InterPro" id="IPR003313">
    <property type="entry name" value="AraC-bd"/>
</dbReference>
<accession>A0ABP5TNA8</accession>